<keyword evidence="4 13" id="KW-0963">Cytoplasm</keyword>
<dbReference type="STRING" id="640205.SAMN05216381_3625"/>
<sequence length="338" mass="37881">MENLDVLVSQALEAVSHTDDVNALEQLRVHYLGKKGELTQVMKTLGNLSAEERPKAGALINSAKERVQDALNSRKEILESAALSAKLAAERIDVTLPGRGQASGGLHPVTRTLERVEQFFTRIGYGIAEGPEVENDYHNFEALNIPGHHPARAMHDTFYFNANMLLRTHTSPVQVRTMESQQPPIRIVCPGRVYRCDSDITHSPMFHQVEGLLVDEGVSFADLKGTIEEFLRVFFEKPLGVRFRPSFFPFTEPSAEVDMQCVMCSGKGCRVCKQTGWLEVMGCGMVHPNVLRMSGIDPEKYSGFAFGMGVERLAMLRYGVNDLRLFFDNDLRFLAQFR</sequence>
<comment type="subcellular location">
    <subcellularLocation>
        <location evidence="1 13">Cytoplasm</location>
    </subcellularLocation>
</comment>
<evidence type="ECO:0000256" key="3">
    <source>
        <dbReference type="ARBA" id="ARBA00011209"/>
    </source>
</evidence>
<evidence type="ECO:0000256" key="5">
    <source>
        <dbReference type="ARBA" id="ARBA00022598"/>
    </source>
</evidence>
<reference evidence="16" key="2">
    <citation type="submission" date="2021-05" db="EMBL/GenBank/DDBJ databases">
        <title>Complete genome sequence of Pseudomonas seleniipraecipitans strain D1-6.</title>
        <authorList>
            <person name="Lafi F."/>
            <person name="Eida A."/>
            <person name="Alam I."/>
            <person name="Hert H."/>
            <person name="Saad M."/>
        </authorList>
    </citation>
    <scope>NUCLEOTIDE SEQUENCE</scope>
    <source>
        <strain evidence="16">D1-6</strain>
    </source>
</reference>
<evidence type="ECO:0000256" key="1">
    <source>
        <dbReference type="ARBA" id="ARBA00004496"/>
    </source>
</evidence>
<dbReference type="GO" id="GO:0006432">
    <property type="term" value="P:phenylalanyl-tRNA aminoacylation"/>
    <property type="evidence" value="ECO:0007669"/>
    <property type="project" value="UniProtKB-UniRule"/>
</dbReference>
<evidence type="ECO:0000313" key="15">
    <source>
        <dbReference type="EMBL" id="SDG29721.1"/>
    </source>
</evidence>
<organism evidence="15 17">
    <name type="scientific">Phytopseudomonas seleniipraecipitans</name>
    <dbReference type="NCBI Taxonomy" id="640205"/>
    <lineage>
        <taxon>Bacteria</taxon>
        <taxon>Pseudomonadati</taxon>
        <taxon>Pseudomonadota</taxon>
        <taxon>Gammaproteobacteria</taxon>
        <taxon>Pseudomonadales</taxon>
        <taxon>Pseudomonadaceae</taxon>
        <taxon>Phytopseudomonas</taxon>
    </lineage>
</organism>
<proteinExistence type="inferred from homology"/>
<dbReference type="Pfam" id="PF02912">
    <property type="entry name" value="Phe_tRNA-synt_N"/>
    <property type="match status" value="1"/>
</dbReference>
<dbReference type="EMBL" id="CP076114">
    <property type="protein sequence ID" value="UUD64665.1"/>
    <property type="molecule type" value="Genomic_DNA"/>
</dbReference>
<dbReference type="SUPFAM" id="SSF55681">
    <property type="entry name" value="Class II aaRS and biotin synthetases"/>
    <property type="match status" value="1"/>
</dbReference>
<dbReference type="SUPFAM" id="SSF46589">
    <property type="entry name" value="tRNA-binding arm"/>
    <property type="match status" value="1"/>
</dbReference>
<evidence type="ECO:0000256" key="2">
    <source>
        <dbReference type="ARBA" id="ARBA00010207"/>
    </source>
</evidence>
<dbReference type="CDD" id="cd00496">
    <property type="entry name" value="PheRS_alpha_core"/>
    <property type="match status" value="1"/>
</dbReference>
<dbReference type="RefSeq" id="WP_070883499.1">
    <property type="nucleotide sequence ID" value="NZ_CP076114.1"/>
</dbReference>
<dbReference type="GO" id="GO:0005737">
    <property type="term" value="C:cytoplasm"/>
    <property type="evidence" value="ECO:0007669"/>
    <property type="project" value="UniProtKB-SubCell"/>
</dbReference>
<dbReference type="HAMAP" id="MF_00281">
    <property type="entry name" value="Phe_tRNA_synth_alpha1"/>
    <property type="match status" value="1"/>
</dbReference>
<dbReference type="GO" id="GO:0000287">
    <property type="term" value="F:magnesium ion binding"/>
    <property type="evidence" value="ECO:0007669"/>
    <property type="project" value="UniProtKB-UniRule"/>
</dbReference>
<feature type="binding site" evidence="13">
    <location>
        <position position="252"/>
    </location>
    <ligand>
        <name>Mg(2+)</name>
        <dbReference type="ChEBI" id="CHEBI:18420"/>
        <note>shared with beta subunit</note>
    </ligand>
</feature>
<evidence type="ECO:0000256" key="12">
    <source>
        <dbReference type="ARBA" id="ARBA00049255"/>
    </source>
</evidence>
<dbReference type="FunFam" id="3.30.930.10:FF:000003">
    <property type="entry name" value="Phenylalanine--tRNA ligase alpha subunit"/>
    <property type="match status" value="1"/>
</dbReference>
<dbReference type="InterPro" id="IPR045864">
    <property type="entry name" value="aa-tRNA-synth_II/BPL/LPL"/>
</dbReference>
<dbReference type="InterPro" id="IPR010978">
    <property type="entry name" value="tRNA-bd_arm"/>
</dbReference>
<evidence type="ECO:0000256" key="6">
    <source>
        <dbReference type="ARBA" id="ARBA00022723"/>
    </source>
</evidence>
<dbReference type="Proteomes" id="UP000243378">
    <property type="component" value="Unassembled WGS sequence"/>
</dbReference>
<reference evidence="15 17" key="1">
    <citation type="submission" date="2016-10" db="EMBL/GenBank/DDBJ databases">
        <authorList>
            <person name="de Groot N.N."/>
        </authorList>
    </citation>
    <scope>NUCLEOTIDE SEQUENCE [LARGE SCALE GENOMIC DNA]</scope>
    <source>
        <strain evidence="15 17">LMG 25475</strain>
    </source>
</reference>
<keyword evidence="5 13" id="KW-0436">Ligase</keyword>
<keyword evidence="6 13" id="KW-0479">Metal-binding</keyword>
<dbReference type="GO" id="GO:0004826">
    <property type="term" value="F:phenylalanine-tRNA ligase activity"/>
    <property type="evidence" value="ECO:0007669"/>
    <property type="project" value="UniProtKB-UniRule"/>
</dbReference>
<dbReference type="Pfam" id="PF01409">
    <property type="entry name" value="tRNA-synt_2d"/>
    <property type="match status" value="1"/>
</dbReference>
<dbReference type="InterPro" id="IPR006195">
    <property type="entry name" value="aa-tRNA-synth_II"/>
</dbReference>
<dbReference type="Proteomes" id="UP000887421">
    <property type="component" value="Chromosome"/>
</dbReference>
<comment type="subunit">
    <text evidence="3 13">Tetramer of two alpha and two beta subunits.</text>
</comment>
<dbReference type="Gene3D" id="3.30.930.10">
    <property type="entry name" value="Bira Bifunctional Protein, Domain 2"/>
    <property type="match status" value="1"/>
</dbReference>
<dbReference type="InterPro" id="IPR002319">
    <property type="entry name" value="Phenylalanyl-tRNA_Synthase"/>
</dbReference>
<evidence type="ECO:0000256" key="13">
    <source>
        <dbReference type="HAMAP-Rule" id="MF_00281"/>
    </source>
</evidence>
<dbReference type="PANTHER" id="PTHR11538">
    <property type="entry name" value="PHENYLALANYL-TRNA SYNTHETASE"/>
    <property type="match status" value="1"/>
</dbReference>
<dbReference type="PANTHER" id="PTHR11538:SF41">
    <property type="entry name" value="PHENYLALANINE--TRNA LIGASE, MITOCHONDRIAL"/>
    <property type="match status" value="1"/>
</dbReference>
<dbReference type="InterPro" id="IPR022911">
    <property type="entry name" value="Phe_tRNA_ligase_alpha1_bac"/>
</dbReference>
<evidence type="ECO:0000313" key="16">
    <source>
        <dbReference type="EMBL" id="UUD64665.1"/>
    </source>
</evidence>
<keyword evidence="7 13" id="KW-0547">Nucleotide-binding</keyword>
<dbReference type="NCBIfam" id="TIGR00468">
    <property type="entry name" value="pheS"/>
    <property type="match status" value="1"/>
</dbReference>
<keyword evidence="8 13" id="KW-0067">ATP-binding</keyword>
<dbReference type="EMBL" id="FNBM01000009">
    <property type="protein sequence ID" value="SDG29721.1"/>
    <property type="molecule type" value="Genomic_DNA"/>
</dbReference>
<dbReference type="EC" id="6.1.1.20" evidence="13"/>
<feature type="domain" description="Aminoacyl-transfer RNA synthetases class-II family profile" evidence="14">
    <location>
        <begin position="116"/>
        <end position="336"/>
    </location>
</feature>
<dbReference type="GO" id="GO:0005524">
    <property type="term" value="F:ATP binding"/>
    <property type="evidence" value="ECO:0007669"/>
    <property type="project" value="UniProtKB-UniRule"/>
</dbReference>
<name>A0A1G7T3A2_9GAMM</name>
<evidence type="ECO:0000259" key="14">
    <source>
        <dbReference type="PROSITE" id="PS50862"/>
    </source>
</evidence>
<evidence type="ECO:0000256" key="4">
    <source>
        <dbReference type="ARBA" id="ARBA00022490"/>
    </source>
</evidence>
<protein>
    <recommendedName>
        <fullName evidence="13">Phenylalanine--tRNA ligase alpha subunit</fullName>
        <ecNumber evidence="13">6.1.1.20</ecNumber>
    </recommendedName>
    <alternativeName>
        <fullName evidence="13">Phenylalanyl-tRNA synthetase alpha subunit</fullName>
        <shortName evidence="13">PheRS</shortName>
    </alternativeName>
</protein>
<dbReference type="GO" id="GO:0000049">
    <property type="term" value="F:tRNA binding"/>
    <property type="evidence" value="ECO:0007669"/>
    <property type="project" value="InterPro"/>
</dbReference>
<accession>A0A1G7T3A2</accession>
<evidence type="ECO:0000256" key="11">
    <source>
        <dbReference type="ARBA" id="ARBA00023146"/>
    </source>
</evidence>
<dbReference type="PROSITE" id="PS50862">
    <property type="entry name" value="AA_TRNA_LIGASE_II"/>
    <property type="match status" value="1"/>
</dbReference>
<keyword evidence="9 13" id="KW-0460">Magnesium</keyword>
<keyword evidence="10 13" id="KW-0648">Protein biosynthesis</keyword>
<dbReference type="InterPro" id="IPR004529">
    <property type="entry name" value="Phe-tRNA-synth_IIc_asu"/>
</dbReference>
<keyword evidence="18" id="KW-1185">Reference proteome</keyword>
<comment type="similarity">
    <text evidence="2 13">Belongs to the class-II aminoacyl-tRNA synthetase family. Phe-tRNA synthetase alpha subunit type 1 subfamily.</text>
</comment>
<evidence type="ECO:0000256" key="7">
    <source>
        <dbReference type="ARBA" id="ARBA00022741"/>
    </source>
</evidence>
<comment type="cofactor">
    <cofactor evidence="13">
        <name>Mg(2+)</name>
        <dbReference type="ChEBI" id="CHEBI:18420"/>
    </cofactor>
    <text evidence="13">Binds 2 magnesium ions per tetramer.</text>
</comment>
<evidence type="ECO:0000256" key="10">
    <source>
        <dbReference type="ARBA" id="ARBA00022917"/>
    </source>
</evidence>
<evidence type="ECO:0000256" key="8">
    <source>
        <dbReference type="ARBA" id="ARBA00022840"/>
    </source>
</evidence>
<gene>
    <name evidence="13 16" type="primary">pheS</name>
    <name evidence="16" type="ORF">D16iCDA_02890</name>
    <name evidence="15" type="ORF">SAMN05216381_3625</name>
</gene>
<dbReference type="OrthoDB" id="9800719at2"/>
<dbReference type="AlphaFoldDB" id="A0A1G7T3A2"/>
<evidence type="ECO:0000256" key="9">
    <source>
        <dbReference type="ARBA" id="ARBA00022842"/>
    </source>
</evidence>
<keyword evidence="11 13" id="KW-0030">Aminoacyl-tRNA synthetase</keyword>
<evidence type="ECO:0000313" key="17">
    <source>
        <dbReference type="Proteomes" id="UP000243378"/>
    </source>
</evidence>
<comment type="catalytic activity">
    <reaction evidence="12 13">
        <text>tRNA(Phe) + L-phenylalanine + ATP = L-phenylalanyl-tRNA(Phe) + AMP + diphosphate + H(+)</text>
        <dbReference type="Rhea" id="RHEA:19413"/>
        <dbReference type="Rhea" id="RHEA-COMP:9668"/>
        <dbReference type="Rhea" id="RHEA-COMP:9699"/>
        <dbReference type="ChEBI" id="CHEBI:15378"/>
        <dbReference type="ChEBI" id="CHEBI:30616"/>
        <dbReference type="ChEBI" id="CHEBI:33019"/>
        <dbReference type="ChEBI" id="CHEBI:58095"/>
        <dbReference type="ChEBI" id="CHEBI:78442"/>
        <dbReference type="ChEBI" id="CHEBI:78531"/>
        <dbReference type="ChEBI" id="CHEBI:456215"/>
        <dbReference type="EC" id="6.1.1.20"/>
    </reaction>
</comment>
<dbReference type="InterPro" id="IPR004188">
    <property type="entry name" value="Phe-tRNA_ligase_II_N"/>
</dbReference>
<evidence type="ECO:0000313" key="18">
    <source>
        <dbReference type="Proteomes" id="UP000887421"/>
    </source>
</evidence>